<evidence type="ECO:0000256" key="10">
    <source>
        <dbReference type="PIRSR" id="PIRSR602481-2"/>
    </source>
</evidence>
<evidence type="ECO:0000313" key="12">
    <source>
        <dbReference type="Proteomes" id="UP000323166"/>
    </source>
</evidence>
<evidence type="ECO:0000256" key="2">
    <source>
        <dbReference type="ARBA" id="ARBA00007957"/>
    </source>
</evidence>
<dbReference type="SUPFAM" id="SSF46785">
    <property type="entry name" value="Winged helix' DNA-binding domain"/>
    <property type="match status" value="1"/>
</dbReference>
<protein>
    <submittedName>
        <fullName evidence="11">Fur family zinc uptake transcriptional regulator/Fur family ferric uptake transcriptional regulator</fullName>
    </submittedName>
</protein>
<dbReference type="AlphaFoldDB" id="A0A5S4ZZ41"/>
<dbReference type="GO" id="GO:0005737">
    <property type="term" value="C:cytoplasm"/>
    <property type="evidence" value="ECO:0007669"/>
    <property type="project" value="UniProtKB-SubCell"/>
</dbReference>
<dbReference type="Gene3D" id="1.10.10.10">
    <property type="entry name" value="Winged helix-like DNA-binding domain superfamily/Winged helix DNA-binding domain"/>
    <property type="match status" value="1"/>
</dbReference>
<evidence type="ECO:0000256" key="8">
    <source>
        <dbReference type="ARBA" id="ARBA00023163"/>
    </source>
</evidence>
<dbReference type="EMBL" id="VNHM01000001">
    <property type="protein sequence ID" value="TYO97999.1"/>
    <property type="molecule type" value="Genomic_DNA"/>
</dbReference>
<name>A0A5S4ZZ41_9FIRM</name>
<proteinExistence type="inferred from homology"/>
<dbReference type="GO" id="GO:1900376">
    <property type="term" value="P:regulation of secondary metabolite biosynthetic process"/>
    <property type="evidence" value="ECO:0007669"/>
    <property type="project" value="TreeGrafter"/>
</dbReference>
<accession>A0A5S4ZZ41</accession>
<evidence type="ECO:0000256" key="1">
    <source>
        <dbReference type="ARBA" id="ARBA00004496"/>
    </source>
</evidence>
<dbReference type="PANTHER" id="PTHR33202">
    <property type="entry name" value="ZINC UPTAKE REGULATION PROTEIN"/>
    <property type="match status" value="1"/>
</dbReference>
<evidence type="ECO:0000256" key="3">
    <source>
        <dbReference type="ARBA" id="ARBA00022490"/>
    </source>
</evidence>
<comment type="cofactor">
    <cofactor evidence="10">
        <name>Mn(2+)</name>
        <dbReference type="ChEBI" id="CHEBI:29035"/>
    </cofactor>
    <cofactor evidence="10">
        <name>Fe(2+)</name>
        <dbReference type="ChEBI" id="CHEBI:29033"/>
    </cofactor>
    <text evidence="10">Binds 1 Mn(2+) or Fe(2+) ion per subunit.</text>
</comment>
<dbReference type="InterPro" id="IPR043135">
    <property type="entry name" value="Fur_C"/>
</dbReference>
<dbReference type="InterPro" id="IPR036388">
    <property type="entry name" value="WH-like_DNA-bd_sf"/>
</dbReference>
<feature type="binding site" evidence="9">
    <location>
        <position position="98"/>
    </location>
    <ligand>
        <name>Zn(2+)</name>
        <dbReference type="ChEBI" id="CHEBI:29105"/>
    </ligand>
</feature>
<sequence>MTAQDIFDKLKEHGYKITPQRQEIIHLLAREKRHMTVEDIHNHIAARFPNLSVDTVYRNVGVLERLNMLDRTDFGDGKGRYKLVEREGHRHHLICLKCGFSEEVDFCPLDYIDQQSIREKNFAIERHNFEIFGYCARCGKKGDK</sequence>
<evidence type="ECO:0000256" key="5">
    <source>
        <dbReference type="ARBA" id="ARBA00022833"/>
    </source>
</evidence>
<dbReference type="Pfam" id="PF01475">
    <property type="entry name" value="FUR"/>
    <property type="match status" value="1"/>
</dbReference>
<keyword evidence="6" id="KW-0805">Transcription regulation</keyword>
<feature type="binding site" evidence="9">
    <location>
        <position position="135"/>
    </location>
    <ligand>
        <name>Zn(2+)</name>
        <dbReference type="ChEBI" id="CHEBI:29105"/>
    </ligand>
</feature>
<organism evidence="11 12">
    <name type="scientific">Desulfallas thermosapovorans DSM 6562</name>
    <dbReference type="NCBI Taxonomy" id="1121431"/>
    <lineage>
        <taxon>Bacteria</taxon>
        <taxon>Bacillati</taxon>
        <taxon>Bacillota</taxon>
        <taxon>Clostridia</taxon>
        <taxon>Eubacteriales</taxon>
        <taxon>Desulfallaceae</taxon>
        <taxon>Desulfallas</taxon>
    </lineage>
</organism>
<evidence type="ECO:0000313" key="11">
    <source>
        <dbReference type="EMBL" id="TYO97999.1"/>
    </source>
</evidence>
<dbReference type="GO" id="GO:0008270">
    <property type="term" value="F:zinc ion binding"/>
    <property type="evidence" value="ECO:0007669"/>
    <property type="project" value="TreeGrafter"/>
</dbReference>
<gene>
    <name evidence="11" type="ORF">LX24_00283</name>
</gene>
<feature type="binding site" evidence="9">
    <location>
        <position position="138"/>
    </location>
    <ligand>
        <name>Zn(2+)</name>
        <dbReference type="ChEBI" id="CHEBI:29105"/>
    </ligand>
</feature>
<comment type="caution">
    <text evidence="11">The sequence shown here is derived from an EMBL/GenBank/DDBJ whole genome shotgun (WGS) entry which is preliminary data.</text>
</comment>
<comment type="similarity">
    <text evidence="2">Belongs to the Fur family.</text>
</comment>
<keyword evidence="9" id="KW-0479">Metal-binding</keyword>
<keyword evidence="12" id="KW-1185">Reference proteome</keyword>
<keyword evidence="7" id="KW-0238">DNA-binding</keyword>
<dbReference type="InterPro" id="IPR036390">
    <property type="entry name" value="WH_DNA-bd_sf"/>
</dbReference>
<evidence type="ECO:0000256" key="6">
    <source>
        <dbReference type="ARBA" id="ARBA00023015"/>
    </source>
</evidence>
<evidence type="ECO:0000256" key="4">
    <source>
        <dbReference type="ARBA" id="ARBA00022491"/>
    </source>
</evidence>
<dbReference type="PANTHER" id="PTHR33202:SF1">
    <property type="entry name" value="FERRIC UPTAKE REGULATION PROTEIN"/>
    <property type="match status" value="1"/>
</dbReference>
<keyword evidence="5 9" id="KW-0862">Zinc</keyword>
<keyword evidence="3" id="KW-0963">Cytoplasm</keyword>
<evidence type="ECO:0000256" key="9">
    <source>
        <dbReference type="PIRSR" id="PIRSR602481-1"/>
    </source>
</evidence>
<dbReference type="GO" id="GO:0045892">
    <property type="term" value="P:negative regulation of DNA-templated transcription"/>
    <property type="evidence" value="ECO:0007669"/>
    <property type="project" value="TreeGrafter"/>
</dbReference>
<dbReference type="GO" id="GO:0003700">
    <property type="term" value="F:DNA-binding transcription factor activity"/>
    <property type="evidence" value="ECO:0007669"/>
    <property type="project" value="InterPro"/>
</dbReference>
<comment type="cofactor">
    <cofactor evidence="9">
        <name>Zn(2+)</name>
        <dbReference type="ChEBI" id="CHEBI:29105"/>
    </cofactor>
    <text evidence="9">Binds 1 zinc ion per subunit.</text>
</comment>
<dbReference type="InterPro" id="IPR002481">
    <property type="entry name" value="FUR"/>
</dbReference>
<dbReference type="GO" id="GO:0000976">
    <property type="term" value="F:transcription cis-regulatory region binding"/>
    <property type="evidence" value="ECO:0007669"/>
    <property type="project" value="TreeGrafter"/>
</dbReference>
<keyword evidence="4" id="KW-0678">Repressor</keyword>
<keyword evidence="8" id="KW-0804">Transcription</keyword>
<dbReference type="Gene3D" id="3.30.1490.190">
    <property type="match status" value="1"/>
</dbReference>
<feature type="binding site" evidence="10">
    <location>
        <position position="127"/>
    </location>
    <ligand>
        <name>Fe cation</name>
        <dbReference type="ChEBI" id="CHEBI:24875"/>
    </ligand>
</feature>
<comment type="subcellular location">
    <subcellularLocation>
        <location evidence="1">Cytoplasm</location>
    </subcellularLocation>
</comment>
<keyword evidence="10" id="KW-0408">Iron</keyword>
<evidence type="ECO:0000256" key="7">
    <source>
        <dbReference type="ARBA" id="ARBA00023125"/>
    </source>
</evidence>
<feature type="binding site" evidence="9">
    <location>
        <position position="95"/>
    </location>
    <ligand>
        <name>Zn(2+)</name>
        <dbReference type="ChEBI" id="CHEBI:29105"/>
    </ligand>
</feature>
<dbReference type="CDD" id="cd07153">
    <property type="entry name" value="Fur_like"/>
    <property type="match status" value="1"/>
</dbReference>
<dbReference type="RefSeq" id="WP_166510345.1">
    <property type="nucleotide sequence ID" value="NZ_VNHM01000001.1"/>
</dbReference>
<reference evidence="11 12" key="1">
    <citation type="submission" date="2019-07" db="EMBL/GenBank/DDBJ databases">
        <title>Genomic Encyclopedia of Type Strains, Phase I: the one thousand microbial genomes (KMG-I) project.</title>
        <authorList>
            <person name="Kyrpides N."/>
        </authorList>
    </citation>
    <scope>NUCLEOTIDE SEQUENCE [LARGE SCALE GENOMIC DNA]</scope>
    <source>
        <strain evidence="11 12">DSM 6562</strain>
    </source>
</reference>
<dbReference type="Proteomes" id="UP000323166">
    <property type="component" value="Unassembled WGS sequence"/>
</dbReference>